<evidence type="ECO:0000256" key="11">
    <source>
        <dbReference type="ARBA" id="ARBA00023128"/>
    </source>
</evidence>
<dbReference type="PANTHER" id="PTHR16821:SF2">
    <property type="entry name" value="FRATAXIN, MITOCHONDRIAL"/>
    <property type="match status" value="1"/>
</dbReference>
<evidence type="ECO:0000256" key="8">
    <source>
        <dbReference type="ARBA" id="ARBA00023002"/>
    </source>
</evidence>
<dbReference type="SMART" id="SM01219">
    <property type="entry name" value="Frataxin_Cyay"/>
    <property type="match status" value="1"/>
</dbReference>
<evidence type="ECO:0000256" key="2">
    <source>
        <dbReference type="ARBA" id="ARBA00008183"/>
    </source>
</evidence>
<dbReference type="GO" id="GO:0006826">
    <property type="term" value="P:iron ion transport"/>
    <property type="evidence" value="ECO:0007669"/>
    <property type="project" value="UniProtKB-KW"/>
</dbReference>
<dbReference type="InterPro" id="IPR036524">
    <property type="entry name" value="Frataxin/CyaY_sf"/>
</dbReference>
<dbReference type="GO" id="GO:0034986">
    <property type="term" value="F:iron chaperone activity"/>
    <property type="evidence" value="ECO:0007669"/>
    <property type="project" value="TreeGrafter"/>
</dbReference>
<evidence type="ECO:0000256" key="10">
    <source>
        <dbReference type="ARBA" id="ARBA00023065"/>
    </source>
</evidence>
<keyword evidence="9" id="KW-0408">Iron</keyword>
<dbReference type="EMBL" id="PKSG01000090">
    <property type="protein sequence ID" value="POR38902.1"/>
    <property type="molecule type" value="Genomic_DNA"/>
</dbReference>
<gene>
    <name evidence="14" type="ORF">TPAR_00903</name>
</gene>
<feature type="region of interest" description="Disordered" evidence="13">
    <location>
        <begin position="41"/>
        <end position="61"/>
    </location>
</feature>
<sequence>MYILWRSALYPLSDQHVRIPLNISLDSSPLNSAFPAASSPCPGKVSTHAETRAQPRAPPFVDGALRNSPLRSYARDDAVQARLDHHSSYNHLRQRSVQRLEVEDEVQLAHVLEKLVQGLDVDLYQVDEGERRLGRRRYYDEVEGRIVAVGDERGHVVLLLGRRVRGARRGEQRRQGQEVAGAGRPVRHEGEDLGYQALLDARFLTPHNEAGLVILAAHGQTKRRVDNAMVGLDEVKQMTNCRSARRLGQPQRARALRCSLTYEVTARGARSDAAAASSSSSSTFAAATTTTIGPGDSRLRYSLPCTLASPSPHPSPIPRSPLRRLLVNVPAPATDPLIIMSRQGLIQASRLVTRAAQSTRASFRLVPCVSRAVLPQPISPRRLFMASATRARGIMPDTEHPVKDDAAKAEPTYGVVELSDSKYHELADAYLDAVLAKFEQLQDSREDVDIEFSAGVMTITVANKGTYVINKQPPNRQIWLSSPISGPKRYDWCIVGEGQGEKEGTGSGNWIYTRDGMSLNKLVLEELDVAIDAPAES</sequence>
<dbReference type="Proteomes" id="UP000237481">
    <property type="component" value="Unassembled WGS sequence"/>
</dbReference>
<dbReference type="NCBIfam" id="TIGR03421">
    <property type="entry name" value="FeS_CyaY"/>
    <property type="match status" value="1"/>
</dbReference>
<evidence type="ECO:0000256" key="3">
    <source>
        <dbReference type="ARBA" id="ARBA00013107"/>
    </source>
</evidence>
<dbReference type="GO" id="GO:0005739">
    <property type="term" value="C:mitochondrion"/>
    <property type="evidence" value="ECO:0007669"/>
    <property type="project" value="UniProtKB-SubCell"/>
</dbReference>
<dbReference type="GO" id="GO:0004322">
    <property type="term" value="F:ferroxidase activity"/>
    <property type="evidence" value="ECO:0007669"/>
    <property type="project" value="UniProtKB-EC"/>
</dbReference>
<evidence type="ECO:0000256" key="13">
    <source>
        <dbReference type="SAM" id="MobiDB-lite"/>
    </source>
</evidence>
<dbReference type="GO" id="GO:0008199">
    <property type="term" value="F:ferric iron binding"/>
    <property type="evidence" value="ECO:0007669"/>
    <property type="project" value="InterPro"/>
</dbReference>
<keyword evidence="4" id="KW-0409">Iron storage</keyword>
<dbReference type="Gene3D" id="3.30.920.10">
    <property type="entry name" value="Frataxin/CyaY"/>
    <property type="match status" value="1"/>
</dbReference>
<evidence type="ECO:0000256" key="7">
    <source>
        <dbReference type="ARBA" id="ARBA00022946"/>
    </source>
</evidence>
<dbReference type="GO" id="GO:0016226">
    <property type="term" value="P:iron-sulfur cluster assembly"/>
    <property type="evidence" value="ECO:0007669"/>
    <property type="project" value="InterPro"/>
</dbReference>
<comment type="catalytic activity">
    <reaction evidence="12">
        <text>4 Fe(2+) + O2 + 4 H(+) = 4 Fe(3+) + 2 H2O</text>
        <dbReference type="Rhea" id="RHEA:11148"/>
        <dbReference type="ChEBI" id="CHEBI:15377"/>
        <dbReference type="ChEBI" id="CHEBI:15378"/>
        <dbReference type="ChEBI" id="CHEBI:15379"/>
        <dbReference type="ChEBI" id="CHEBI:29033"/>
        <dbReference type="ChEBI" id="CHEBI:29034"/>
        <dbReference type="EC" id="1.16.3.1"/>
    </reaction>
</comment>
<evidence type="ECO:0000256" key="5">
    <source>
        <dbReference type="ARBA" id="ARBA00022448"/>
    </source>
</evidence>
<evidence type="ECO:0000313" key="14">
    <source>
        <dbReference type="EMBL" id="POR38902.1"/>
    </source>
</evidence>
<keyword evidence="5" id="KW-0813">Transport</keyword>
<dbReference type="GO" id="GO:0006879">
    <property type="term" value="P:intracellular iron ion homeostasis"/>
    <property type="evidence" value="ECO:0007669"/>
    <property type="project" value="UniProtKB-KW"/>
</dbReference>
<organism evidence="14 15">
    <name type="scientific">Tolypocladium paradoxum</name>
    <dbReference type="NCBI Taxonomy" id="94208"/>
    <lineage>
        <taxon>Eukaryota</taxon>
        <taxon>Fungi</taxon>
        <taxon>Dikarya</taxon>
        <taxon>Ascomycota</taxon>
        <taxon>Pezizomycotina</taxon>
        <taxon>Sordariomycetes</taxon>
        <taxon>Hypocreomycetidae</taxon>
        <taxon>Hypocreales</taxon>
        <taxon>Ophiocordycipitaceae</taxon>
        <taxon>Tolypocladium</taxon>
    </lineage>
</organism>
<comment type="subcellular location">
    <subcellularLocation>
        <location evidence="1">Mitochondrion</location>
    </subcellularLocation>
</comment>
<keyword evidence="8" id="KW-0560">Oxidoreductase</keyword>
<dbReference type="PROSITE" id="PS01344">
    <property type="entry name" value="FRATAXIN_1"/>
    <property type="match status" value="1"/>
</dbReference>
<dbReference type="PANTHER" id="PTHR16821">
    <property type="entry name" value="FRATAXIN"/>
    <property type="match status" value="1"/>
</dbReference>
<keyword evidence="7" id="KW-0809">Transit peptide</keyword>
<dbReference type="InterPro" id="IPR002908">
    <property type="entry name" value="Frataxin/CyaY"/>
</dbReference>
<evidence type="ECO:0000256" key="12">
    <source>
        <dbReference type="ARBA" id="ARBA00047990"/>
    </source>
</evidence>
<dbReference type="NCBIfam" id="TIGR03422">
    <property type="entry name" value="mito_frataxin"/>
    <property type="match status" value="1"/>
</dbReference>
<dbReference type="SUPFAM" id="SSF55387">
    <property type="entry name" value="Frataxin/Nqo15-like"/>
    <property type="match status" value="1"/>
</dbReference>
<evidence type="ECO:0000313" key="15">
    <source>
        <dbReference type="Proteomes" id="UP000237481"/>
    </source>
</evidence>
<accession>A0A2S4L8Y9</accession>
<name>A0A2S4L8Y9_9HYPO</name>
<evidence type="ECO:0000256" key="1">
    <source>
        <dbReference type="ARBA" id="ARBA00004173"/>
    </source>
</evidence>
<comment type="similarity">
    <text evidence="2">Belongs to the frataxin family.</text>
</comment>
<dbReference type="FunFam" id="3.30.920.10:FF:000004">
    <property type="entry name" value="Mitochondrial chaperone Frataxin"/>
    <property type="match status" value="1"/>
</dbReference>
<evidence type="ECO:0000256" key="4">
    <source>
        <dbReference type="ARBA" id="ARBA00022434"/>
    </source>
</evidence>
<keyword evidence="15" id="KW-1185">Reference proteome</keyword>
<dbReference type="AlphaFoldDB" id="A0A2S4L8Y9"/>
<dbReference type="Pfam" id="PF01491">
    <property type="entry name" value="Frataxin_Cyay"/>
    <property type="match status" value="1"/>
</dbReference>
<keyword evidence="6" id="KW-0410">Iron transport</keyword>
<keyword evidence="11" id="KW-0496">Mitochondrion</keyword>
<dbReference type="PROSITE" id="PS50810">
    <property type="entry name" value="FRATAXIN_2"/>
    <property type="match status" value="1"/>
</dbReference>
<proteinExistence type="inferred from homology"/>
<dbReference type="GO" id="GO:0008198">
    <property type="term" value="F:ferrous iron binding"/>
    <property type="evidence" value="ECO:0007669"/>
    <property type="project" value="TreeGrafter"/>
</dbReference>
<dbReference type="STRING" id="94208.A0A2S4L8Y9"/>
<dbReference type="OrthoDB" id="1897642at2759"/>
<reference evidence="14 15" key="1">
    <citation type="submission" date="2018-01" db="EMBL/GenBank/DDBJ databases">
        <title>Harnessing the power of phylogenomics to disentangle the directionality and signatures of interkingdom host jumping in the parasitic fungal genus Tolypocladium.</title>
        <authorList>
            <person name="Quandt C.A."/>
            <person name="Patterson W."/>
            <person name="Spatafora J.W."/>
        </authorList>
    </citation>
    <scope>NUCLEOTIDE SEQUENCE [LARGE SCALE GENOMIC DNA]</scope>
    <source>
        <strain evidence="14 15">NRBC 100945</strain>
    </source>
</reference>
<dbReference type="GO" id="GO:0051537">
    <property type="term" value="F:2 iron, 2 sulfur cluster binding"/>
    <property type="evidence" value="ECO:0007669"/>
    <property type="project" value="TreeGrafter"/>
</dbReference>
<keyword evidence="10" id="KW-0406">Ion transport</keyword>
<dbReference type="InterPro" id="IPR017789">
    <property type="entry name" value="Frataxin"/>
</dbReference>
<evidence type="ECO:0000256" key="6">
    <source>
        <dbReference type="ARBA" id="ARBA00022496"/>
    </source>
</evidence>
<dbReference type="InterPro" id="IPR020895">
    <property type="entry name" value="Frataxin_CS"/>
</dbReference>
<protein>
    <recommendedName>
        <fullName evidence="3">ferroxidase</fullName>
        <ecNumber evidence="3">1.16.3.1</ecNumber>
    </recommendedName>
</protein>
<evidence type="ECO:0000256" key="9">
    <source>
        <dbReference type="ARBA" id="ARBA00023004"/>
    </source>
</evidence>
<comment type="caution">
    <text evidence="14">The sequence shown here is derived from an EMBL/GenBank/DDBJ whole genome shotgun (WGS) entry which is preliminary data.</text>
</comment>
<dbReference type="EC" id="1.16.3.1" evidence="3"/>